<dbReference type="GO" id="GO:0006508">
    <property type="term" value="P:proteolysis"/>
    <property type="evidence" value="ECO:0007669"/>
    <property type="project" value="InterPro"/>
</dbReference>
<dbReference type="RefSeq" id="WP_419193320.1">
    <property type="nucleotide sequence ID" value="NZ_CP036279.1"/>
</dbReference>
<name>A0A518B0B9_9BACT</name>
<evidence type="ECO:0000313" key="4">
    <source>
        <dbReference type="Proteomes" id="UP000317093"/>
    </source>
</evidence>
<feature type="domain" description="Peptidase S49" evidence="2">
    <location>
        <begin position="141"/>
        <end position="288"/>
    </location>
</feature>
<dbReference type="Gene3D" id="6.20.330.10">
    <property type="match status" value="1"/>
</dbReference>
<reference evidence="3 4" key="1">
    <citation type="submission" date="2019-02" db="EMBL/GenBank/DDBJ databases">
        <title>Deep-cultivation of Planctomycetes and their phenomic and genomic characterization uncovers novel biology.</title>
        <authorList>
            <person name="Wiegand S."/>
            <person name="Jogler M."/>
            <person name="Boedeker C."/>
            <person name="Pinto D."/>
            <person name="Vollmers J."/>
            <person name="Rivas-Marin E."/>
            <person name="Kohn T."/>
            <person name="Peeters S.H."/>
            <person name="Heuer A."/>
            <person name="Rast P."/>
            <person name="Oberbeckmann S."/>
            <person name="Bunk B."/>
            <person name="Jeske O."/>
            <person name="Meyerdierks A."/>
            <person name="Storesund J.E."/>
            <person name="Kallscheuer N."/>
            <person name="Luecker S."/>
            <person name="Lage O.M."/>
            <person name="Pohl T."/>
            <person name="Merkel B.J."/>
            <person name="Hornburger P."/>
            <person name="Mueller R.-W."/>
            <person name="Bruemmer F."/>
            <person name="Labrenz M."/>
            <person name="Spormann A.M."/>
            <person name="Op den Camp H."/>
            <person name="Overmann J."/>
            <person name="Amann R."/>
            <person name="Jetten M.S.M."/>
            <person name="Mascher T."/>
            <person name="Medema M.H."/>
            <person name="Devos D.P."/>
            <person name="Kaster A.-K."/>
            <person name="Ovreas L."/>
            <person name="Rohde M."/>
            <person name="Galperin M.Y."/>
            <person name="Jogler C."/>
        </authorList>
    </citation>
    <scope>NUCLEOTIDE SEQUENCE [LARGE SCALE GENOMIC DNA]</scope>
    <source>
        <strain evidence="3 4">Pan216</strain>
    </source>
</reference>
<dbReference type="InterPro" id="IPR002142">
    <property type="entry name" value="Peptidase_S49"/>
</dbReference>
<evidence type="ECO:0000313" key="3">
    <source>
        <dbReference type="EMBL" id="QDU60433.1"/>
    </source>
</evidence>
<dbReference type="KEGG" id="knv:Pan216_12720"/>
<dbReference type="GO" id="GO:0008233">
    <property type="term" value="F:peptidase activity"/>
    <property type="evidence" value="ECO:0007669"/>
    <property type="project" value="InterPro"/>
</dbReference>
<dbReference type="PANTHER" id="PTHR42987:SF4">
    <property type="entry name" value="PROTEASE SOHB-RELATED"/>
    <property type="match status" value="1"/>
</dbReference>
<keyword evidence="4" id="KW-1185">Reference proteome</keyword>
<organism evidence="3 4">
    <name type="scientific">Kolteria novifilia</name>
    <dbReference type="NCBI Taxonomy" id="2527975"/>
    <lineage>
        <taxon>Bacteria</taxon>
        <taxon>Pseudomonadati</taxon>
        <taxon>Planctomycetota</taxon>
        <taxon>Planctomycetia</taxon>
        <taxon>Kolteriales</taxon>
        <taxon>Kolteriaceae</taxon>
        <taxon>Kolteria</taxon>
    </lineage>
</organism>
<dbReference type="SUPFAM" id="SSF52096">
    <property type="entry name" value="ClpP/crotonase"/>
    <property type="match status" value="1"/>
</dbReference>
<sequence>MNDRVPEEAAIEHHYQDNPQVGNPGLILYQWTDPLWAVCPMFGGDIVASEIQSRSNRITPPRFSSPANGSVKQRIAIIPVDGVLSKYGSLHDRWTSYLDLAEKVRSAGASSQIDGIVLKVDSLGGHTKGLDTCANAIADIAKRKPVVSYVEDHCSSAAYWLASQANKVFVSNKTARVGGIGLYFGVYDLSKNYADRGIKPVLIRSGKFKGAGWPGTVITDEQKAEWQRQVDVVAAEFYRAVGRTRPVNRDRLEEITTGKDYLAGDAVKLGLVDGIRTLSATIDAVRKGTNRTARN</sequence>
<dbReference type="PANTHER" id="PTHR42987">
    <property type="entry name" value="PEPTIDASE S49"/>
    <property type="match status" value="1"/>
</dbReference>
<evidence type="ECO:0000259" key="2">
    <source>
        <dbReference type="Pfam" id="PF01343"/>
    </source>
</evidence>
<accession>A0A518B0B9</accession>
<protein>
    <submittedName>
        <fullName evidence="3">Signal peptide peptidase SppA</fullName>
        <ecNumber evidence="3">3.4.21.-</ecNumber>
    </submittedName>
</protein>
<proteinExistence type="inferred from homology"/>
<dbReference type="InterPro" id="IPR029045">
    <property type="entry name" value="ClpP/crotonase-like_dom_sf"/>
</dbReference>
<dbReference type="Pfam" id="PF01343">
    <property type="entry name" value="Peptidase_S49"/>
    <property type="match status" value="1"/>
</dbReference>
<dbReference type="CDD" id="cd07022">
    <property type="entry name" value="S49_Sppa_36K_type"/>
    <property type="match status" value="1"/>
</dbReference>
<gene>
    <name evidence="3" type="primary">sppA_1</name>
    <name evidence="3" type="ORF">Pan216_12720</name>
</gene>
<evidence type="ECO:0000256" key="1">
    <source>
        <dbReference type="ARBA" id="ARBA00008683"/>
    </source>
</evidence>
<keyword evidence="3" id="KW-0378">Hydrolase</keyword>
<dbReference type="EC" id="3.4.21.-" evidence="3"/>
<comment type="similarity">
    <text evidence="1">Belongs to the peptidase S49 family.</text>
</comment>
<dbReference type="InterPro" id="IPR033855">
    <property type="entry name" value="Protein_C"/>
</dbReference>
<dbReference type="AlphaFoldDB" id="A0A518B0B9"/>
<dbReference type="Proteomes" id="UP000317093">
    <property type="component" value="Chromosome"/>
</dbReference>
<dbReference type="Gene3D" id="3.90.226.10">
    <property type="entry name" value="2-enoyl-CoA Hydratase, Chain A, domain 1"/>
    <property type="match status" value="1"/>
</dbReference>
<dbReference type="EMBL" id="CP036279">
    <property type="protein sequence ID" value="QDU60433.1"/>
    <property type="molecule type" value="Genomic_DNA"/>
</dbReference>